<dbReference type="PANTHER" id="PTHR11557:SF0">
    <property type="entry name" value="PORPHOBILINOGEN DEAMINASE"/>
    <property type="match status" value="1"/>
</dbReference>
<dbReference type="SUPFAM" id="SSF54782">
    <property type="entry name" value="Porphobilinogen deaminase (hydroxymethylbilane synthase), C-terminal domain"/>
    <property type="match status" value="1"/>
</dbReference>
<proteinExistence type="inferred from homology"/>
<dbReference type="Pfam" id="PF01379">
    <property type="entry name" value="Porphobil_deam"/>
    <property type="match status" value="1"/>
</dbReference>
<dbReference type="Gene3D" id="3.30.160.40">
    <property type="entry name" value="Porphobilinogen deaminase, C-terminal domain"/>
    <property type="match status" value="1"/>
</dbReference>
<dbReference type="InterPro" id="IPR000860">
    <property type="entry name" value="HemC"/>
</dbReference>
<comment type="caution">
    <text evidence="12">The sequence shown here is derived from an EMBL/GenBank/DDBJ whole genome shotgun (WGS) entry which is preliminary data.</text>
</comment>
<evidence type="ECO:0000256" key="3">
    <source>
        <dbReference type="ARBA" id="ARBA00011245"/>
    </source>
</evidence>
<keyword evidence="4 7" id="KW-0808">Transferase</keyword>
<dbReference type="Proteomes" id="UP001211006">
    <property type="component" value="Unassembled WGS sequence"/>
</dbReference>
<organism evidence="12 13">
    <name type="scientific">Flavonifractor plautii</name>
    <name type="common">Fusobacterium plautii</name>
    <dbReference type="NCBI Taxonomy" id="292800"/>
    <lineage>
        <taxon>Bacteria</taxon>
        <taxon>Bacillati</taxon>
        <taxon>Bacillota</taxon>
        <taxon>Clostridia</taxon>
        <taxon>Eubacteriales</taxon>
        <taxon>Oscillospiraceae</taxon>
        <taxon>Flavonifractor</taxon>
    </lineage>
</organism>
<dbReference type="Gene3D" id="3.40.190.10">
    <property type="entry name" value="Periplasmic binding protein-like II"/>
    <property type="match status" value="2"/>
</dbReference>
<gene>
    <name evidence="7 12" type="primary">hemC</name>
    <name evidence="12" type="ORF">GKE90_07075</name>
    <name evidence="10" type="ORF">PND83_15495</name>
    <name evidence="11" type="ORF">PNE06_14000</name>
</gene>
<comment type="miscellaneous">
    <text evidence="7">The porphobilinogen subunits are added to the dipyrromethane group.</text>
</comment>
<dbReference type="PANTHER" id="PTHR11557">
    <property type="entry name" value="PORPHOBILINOGEN DEAMINASE"/>
    <property type="match status" value="1"/>
</dbReference>
<dbReference type="PRINTS" id="PR00151">
    <property type="entry name" value="PORPHBDMNASE"/>
</dbReference>
<evidence type="ECO:0000256" key="1">
    <source>
        <dbReference type="ARBA" id="ARBA00002869"/>
    </source>
</evidence>
<comment type="function">
    <text evidence="1 7">Tetrapolymerization of the monopyrrole PBG into the hydroxymethylbilane pre-uroporphyrinogen in several discrete steps.</text>
</comment>
<evidence type="ECO:0000256" key="5">
    <source>
        <dbReference type="ARBA" id="ARBA00023244"/>
    </source>
</evidence>
<dbReference type="EMBL" id="WKPO01000007">
    <property type="protein sequence ID" value="MSB48463.1"/>
    <property type="molecule type" value="Genomic_DNA"/>
</dbReference>
<evidence type="ECO:0000313" key="10">
    <source>
        <dbReference type="EMBL" id="MDB7907388.1"/>
    </source>
</evidence>
<dbReference type="PIRSF" id="PIRSF001438">
    <property type="entry name" value="4pyrrol_synth_OHMeBilane_synth"/>
    <property type="match status" value="1"/>
</dbReference>
<dbReference type="GO" id="GO:0004418">
    <property type="term" value="F:hydroxymethylbilane synthase activity"/>
    <property type="evidence" value="ECO:0007669"/>
    <property type="project" value="UniProtKB-UniRule"/>
</dbReference>
<dbReference type="NCBIfam" id="TIGR00212">
    <property type="entry name" value="hemC"/>
    <property type="match status" value="1"/>
</dbReference>
<dbReference type="InterPro" id="IPR036803">
    <property type="entry name" value="Porphobilinogen_deaminase_C_sf"/>
</dbReference>
<dbReference type="SUPFAM" id="SSF53850">
    <property type="entry name" value="Periplasmic binding protein-like II"/>
    <property type="match status" value="1"/>
</dbReference>
<evidence type="ECO:0000256" key="6">
    <source>
        <dbReference type="ARBA" id="ARBA00048169"/>
    </source>
</evidence>
<evidence type="ECO:0000259" key="8">
    <source>
        <dbReference type="Pfam" id="PF01379"/>
    </source>
</evidence>
<feature type="modified residue" description="S-(dipyrrolylmethanemethyl)cysteine" evidence="7">
    <location>
        <position position="236"/>
    </location>
</feature>
<evidence type="ECO:0000259" key="9">
    <source>
        <dbReference type="Pfam" id="PF03900"/>
    </source>
</evidence>
<evidence type="ECO:0000256" key="7">
    <source>
        <dbReference type="HAMAP-Rule" id="MF_00260"/>
    </source>
</evidence>
<dbReference type="Proteomes" id="UP000429811">
    <property type="component" value="Unassembled WGS sequence"/>
</dbReference>
<comment type="cofactor">
    <cofactor evidence="7">
        <name>dipyrromethane</name>
        <dbReference type="ChEBI" id="CHEBI:60342"/>
    </cofactor>
    <text evidence="7">Binds 1 dipyrromethane group covalently.</text>
</comment>
<dbReference type="RefSeq" id="WP_055179738.1">
    <property type="nucleotide sequence ID" value="NZ_BAABZG010000001.1"/>
</dbReference>
<dbReference type="EMBL" id="JAQLWO010000018">
    <property type="protein sequence ID" value="MDB7907388.1"/>
    <property type="molecule type" value="Genomic_DNA"/>
</dbReference>
<evidence type="ECO:0000256" key="4">
    <source>
        <dbReference type="ARBA" id="ARBA00022679"/>
    </source>
</evidence>
<dbReference type="Pfam" id="PF03900">
    <property type="entry name" value="Porphobil_deamC"/>
    <property type="match status" value="1"/>
</dbReference>
<comment type="catalytic activity">
    <reaction evidence="6 7">
        <text>4 porphobilinogen + H2O = hydroxymethylbilane + 4 NH4(+)</text>
        <dbReference type="Rhea" id="RHEA:13185"/>
        <dbReference type="ChEBI" id="CHEBI:15377"/>
        <dbReference type="ChEBI" id="CHEBI:28938"/>
        <dbReference type="ChEBI" id="CHEBI:57845"/>
        <dbReference type="ChEBI" id="CHEBI:58126"/>
        <dbReference type="EC" id="2.5.1.61"/>
    </reaction>
</comment>
<evidence type="ECO:0000313" key="11">
    <source>
        <dbReference type="EMBL" id="MDB7934191.1"/>
    </source>
</evidence>
<dbReference type="EMBL" id="JAQLWV010000021">
    <property type="protein sequence ID" value="MDB7934191.1"/>
    <property type="molecule type" value="Genomic_DNA"/>
</dbReference>
<comment type="similarity">
    <text evidence="2 7">Belongs to the HMBS family.</text>
</comment>
<sequence>MKTIRVGSRESRLAVVQSELVMDAIRAAHPEVGLELVTMKTTGDKILDRTLDKVGGKGLFVKELDAALLDGRVDLTVHSCKDLPMEEDPRIPLAGFSRREDPRDVLVLPQGAEELDPSRPIGCASARRAVQLRALFPGVAVAPVRGNVLTRLRKLDEGQFSALVLAAAGLKRLGLEERITRYFTVEELLPAAGQGILALQTRAGEELSCLDGVLDADGTDCARTERAFVRALDGGCSAPTAAHARLEGDTVTIDGLYVTDAGEVRRGRLSGPRAQGEALGEALARRLKEGGTCLEK</sequence>
<keyword evidence="5 7" id="KW-0627">Porphyrin biosynthesis</keyword>
<reference evidence="12 13" key="1">
    <citation type="journal article" date="2019" name="Nat. Med.">
        <title>A library of human gut bacterial isolates paired with longitudinal multiomics data enables mechanistic microbiome research.</title>
        <authorList>
            <person name="Poyet M."/>
            <person name="Groussin M."/>
            <person name="Gibbons S.M."/>
            <person name="Avila-Pacheco J."/>
            <person name="Jiang X."/>
            <person name="Kearney S.M."/>
            <person name="Perrotta A.R."/>
            <person name="Berdy B."/>
            <person name="Zhao S."/>
            <person name="Lieberman T.D."/>
            <person name="Swanson P.K."/>
            <person name="Smith M."/>
            <person name="Roesemann S."/>
            <person name="Alexander J.E."/>
            <person name="Rich S.A."/>
            <person name="Livny J."/>
            <person name="Vlamakis H."/>
            <person name="Clish C."/>
            <person name="Bullock K."/>
            <person name="Deik A."/>
            <person name="Scott J."/>
            <person name="Pierce K.A."/>
            <person name="Xavier R.J."/>
            <person name="Alm E.J."/>
        </authorList>
    </citation>
    <scope>NUCLEOTIDE SEQUENCE [LARGE SCALE GENOMIC DNA]</scope>
    <source>
        <strain evidence="12 13">BIOML-A5</strain>
    </source>
</reference>
<evidence type="ECO:0000313" key="13">
    <source>
        <dbReference type="Proteomes" id="UP000429811"/>
    </source>
</evidence>
<dbReference type="GO" id="GO:0005737">
    <property type="term" value="C:cytoplasm"/>
    <property type="evidence" value="ECO:0007669"/>
    <property type="project" value="UniProtKB-UniRule"/>
</dbReference>
<protein>
    <recommendedName>
        <fullName evidence="7">Porphobilinogen deaminase</fullName>
        <shortName evidence="7">PBG</shortName>
        <ecNumber evidence="7">2.5.1.61</ecNumber>
    </recommendedName>
    <alternativeName>
        <fullName evidence="7">Hydroxymethylbilane synthase</fullName>
        <shortName evidence="7">HMBS</shortName>
    </alternativeName>
    <alternativeName>
        <fullName evidence="7">Pre-uroporphyrinogen synthase</fullName>
    </alternativeName>
</protein>
<evidence type="ECO:0000313" key="12">
    <source>
        <dbReference type="EMBL" id="MSB48463.1"/>
    </source>
</evidence>
<dbReference type="HAMAP" id="MF_00260">
    <property type="entry name" value="Porphobil_deam"/>
    <property type="match status" value="1"/>
</dbReference>
<feature type="domain" description="Porphobilinogen deaminase C-terminal" evidence="9">
    <location>
        <begin position="221"/>
        <end position="288"/>
    </location>
</feature>
<dbReference type="GO" id="GO:0006782">
    <property type="term" value="P:protoporphyrinogen IX biosynthetic process"/>
    <property type="evidence" value="ECO:0007669"/>
    <property type="project" value="UniProtKB-UniRule"/>
</dbReference>
<comment type="subunit">
    <text evidence="3 7">Monomer.</text>
</comment>
<dbReference type="FunFam" id="3.40.190.10:FF:000005">
    <property type="entry name" value="Porphobilinogen deaminase"/>
    <property type="match status" value="1"/>
</dbReference>
<feature type="domain" description="Porphobilinogen deaminase N-terminal" evidence="8">
    <location>
        <begin position="4"/>
        <end position="206"/>
    </location>
</feature>
<dbReference type="EC" id="2.5.1.61" evidence="7"/>
<dbReference type="AlphaFoldDB" id="A0A174S696"/>
<dbReference type="InterPro" id="IPR022418">
    <property type="entry name" value="Porphobilinogen_deaminase_C"/>
</dbReference>
<reference evidence="10" key="2">
    <citation type="submission" date="2023-01" db="EMBL/GenBank/DDBJ databases">
        <title>Human gut microbiome strain richness.</title>
        <authorList>
            <person name="Chen-Liaw A."/>
        </authorList>
    </citation>
    <scope>NUCLEOTIDE SEQUENCE</scope>
    <source>
        <strain evidence="11">1001287st1_F4_1001285I_161205</strain>
        <strain evidence="10">2225st1_A6_2225SCRN_200828</strain>
    </source>
</reference>
<dbReference type="Proteomes" id="UP001211173">
    <property type="component" value="Unassembled WGS sequence"/>
</dbReference>
<name>A0A174S696_FLAPL</name>
<evidence type="ECO:0000256" key="2">
    <source>
        <dbReference type="ARBA" id="ARBA00005638"/>
    </source>
</evidence>
<dbReference type="InterPro" id="IPR022417">
    <property type="entry name" value="Porphobilin_deaminase_N"/>
</dbReference>
<accession>A0A174S696</accession>